<sequence>MKSFMAVMAHGITPDWKMIDVLIGMPAVQGFHTGSNFGNILVDVLDDLELPNKLISITTDNASSNSTLASRLLGCMAHVINLVTQDCIRVFVQIPDCQLMPSTCTQPIMLILDVQTCWNSTYSMLCCTIHTTPKDGAMCAHCHALTTV</sequence>
<dbReference type="InterPro" id="IPR012337">
    <property type="entry name" value="RNaseH-like_sf"/>
</dbReference>
<evidence type="ECO:0000313" key="6">
    <source>
        <dbReference type="EMBL" id="KNZ47388.1"/>
    </source>
</evidence>
<dbReference type="STRING" id="27349.A0A0L6UFS6"/>
<evidence type="ECO:0000256" key="5">
    <source>
        <dbReference type="ARBA" id="ARBA00023242"/>
    </source>
</evidence>
<keyword evidence="5" id="KW-0539">Nucleus</keyword>
<dbReference type="PANTHER" id="PTHR46481:SF10">
    <property type="entry name" value="ZINC FINGER BED DOMAIN-CONTAINING PROTEIN 39"/>
    <property type="match status" value="1"/>
</dbReference>
<dbReference type="GO" id="GO:0005634">
    <property type="term" value="C:nucleus"/>
    <property type="evidence" value="ECO:0007669"/>
    <property type="project" value="UniProtKB-SubCell"/>
</dbReference>
<comment type="subcellular location">
    <subcellularLocation>
        <location evidence="1">Nucleus</location>
    </subcellularLocation>
</comment>
<evidence type="ECO:0000256" key="2">
    <source>
        <dbReference type="ARBA" id="ARBA00022723"/>
    </source>
</evidence>
<evidence type="ECO:0000256" key="3">
    <source>
        <dbReference type="ARBA" id="ARBA00022771"/>
    </source>
</evidence>
<comment type="caution">
    <text evidence="6">The sequence shown here is derived from an EMBL/GenBank/DDBJ whole genome shotgun (WGS) entry which is preliminary data.</text>
</comment>
<gene>
    <name evidence="6" type="ORF">VP01_6432g1</name>
</gene>
<reference evidence="6 7" key="1">
    <citation type="submission" date="2015-08" db="EMBL/GenBank/DDBJ databases">
        <title>Next Generation Sequencing and Analysis of the Genome of Puccinia sorghi L Schw, the Causal Agent of Maize Common Rust.</title>
        <authorList>
            <person name="Rochi L."/>
            <person name="Burguener G."/>
            <person name="Darino M."/>
            <person name="Turjanski A."/>
            <person name="Kreff E."/>
            <person name="Dieguez M.J."/>
            <person name="Sacco F."/>
        </authorList>
    </citation>
    <scope>NUCLEOTIDE SEQUENCE [LARGE SCALE GENOMIC DNA]</scope>
    <source>
        <strain evidence="6 7">RO10H11247</strain>
    </source>
</reference>
<keyword evidence="4" id="KW-0862">Zinc</keyword>
<evidence type="ECO:0000313" key="7">
    <source>
        <dbReference type="Proteomes" id="UP000037035"/>
    </source>
</evidence>
<keyword evidence="2" id="KW-0479">Metal-binding</keyword>
<keyword evidence="7" id="KW-1185">Reference proteome</keyword>
<dbReference type="EMBL" id="LAVV01011755">
    <property type="protein sequence ID" value="KNZ47388.1"/>
    <property type="molecule type" value="Genomic_DNA"/>
</dbReference>
<protein>
    <recommendedName>
        <fullName evidence="8">DUF659 domain-containing protein</fullName>
    </recommendedName>
</protein>
<proteinExistence type="predicted"/>
<name>A0A0L6UFS6_9BASI</name>
<dbReference type="SUPFAM" id="SSF53098">
    <property type="entry name" value="Ribonuclease H-like"/>
    <property type="match status" value="1"/>
</dbReference>
<evidence type="ECO:0000256" key="4">
    <source>
        <dbReference type="ARBA" id="ARBA00022833"/>
    </source>
</evidence>
<keyword evidence="3" id="KW-0863">Zinc-finger</keyword>
<evidence type="ECO:0008006" key="8">
    <source>
        <dbReference type="Google" id="ProtNLM"/>
    </source>
</evidence>
<dbReference type="InterPro" id="IPR052035">
    <property type="entry name" value="ZnF_BED_domain_contain"/>
</dbReference>
<dbReference type="Proteomes" id="UP000037035">
    <property type="component" value="Unassembled WGS sequence"/>
</dbReference>
<dbReference type="OrthoDB" id="2790258at2759"/>
<evidence type="ECO:0000256" key="1">
    <source>
        <dbReference type="ARBA" id="ARBA00004123"/>
    </source>
</evidence>
<dbReference type="AlphaFoldDB" id="A0A0L6UFS6"/>
<dbReference type="PANTHER" id="PTHR46481">
    <property type="entry name" value="ZINC FINGER BED DOMAIN-CONTAINING PROTEIN 4"/>
    <property type="match status" value="1"/>
</dbReference>
<dbReference type="VEuPathDB" id="FungiDB:VP01_6432g1"/>
<organism evidence="6 7">
    <name type="scientific">Puccinia sorghi</name>
    <dbReference type="NCBI Taxonomy" id="27349"/>
    <lineage>
        <taxon>Eukaryota</taxon>
        <taxon>Fungi</taxon>
        <taxon>Dikarya</taxon>
        <taxon>Basidiomycota</taxon>
        <taxon>Pucciniomycotina</taxon>
        <taxon>Pucciniomycetes</taxon>
        <taxon>Pucciniales</taxon>
        <taxon>Pucciniaceae</taxon>
        <taxon>Puccinia</taxon>
    </lineage>
</organism>
<accession>A0A0L6UFS6</accession>
<dbReference type="GO" id="GO:0008270">
    <property type="term" value="F:zinc ion binding"/>
    <property type="evidence" value="ECO:0007669"/>
    <property type="project" value="UniProtKB-KW"/>
</dbReference>